<name>A0A2A9M5J5_BESBE</name>
<feature type="domain" description="YjeF C-terminal" evidence="8">
    <location>
        <begin position="20"/>
        <end position="454"/>
    </location>
</feature>
<dbReference type="AlphaFoldDB" id="A0A2A9M5J5"/>
<feature type="binding site" evidence="6">
    <location>
        <begin position="341"/>
        <end position="350"/>
    </location>
    <ligand>
        <name>ATP</name>
        <dbReference type="ChEBI" id="CHEBI:30616"/>
    </ligand>
</feature>
<comment type="cofactor">
    <cofactor evidence="6">
        <name>Mg(2+)</name>
        <dbReference type="ChEBI" id="CHEBI:18420"/>
    </cofactor>
</comment>
<dbReference type="EC" id="4.2.1.93" evidence="6"/>
<dbReference type="VEuPathDB" id="ToxoDB:BESB_084180"/>
<dbReference type="EMBL" id="NWUJ01000009">
    <property type="protein sequence ID" value="PFH33219.1"/>
    <property type="molecule type" value="Genomic_DNA"/>
</dbReference>
<evidence type="ECO:0000256" key="7">
    <source>
        <dbReference type="SAM" id="MobiDB-lite"/>
    </source>
</evidence>
<dbReference type="HAMAP" id="MF_01965">
    <property type="entry name" value="NADHX_dehydratase"/>
    <property type="match status" value="1"/>
</dbReference>
<dbReference type="PANTHER" id="PTHR12592">
    <property type="entry name" value="ATP-DEPENDENT (S)-NAD(P)H-HYDRATE DEHYDRATASE FAMILY MEMBER"/>
    <property type="match status" value="1"/>
</dbReference>
<keyword evidence="10" id="KW-1185">Reference proteome</keyword>
<keyword evidence="4 6" id="KW-0520">NAD</keyword>
<dbReference type="PROSITE" id="PS51383">
    <property type="entry name" value="YJEF_C_3"/>
    <property type="match status" value="1"/>
</dbReference>
<dbReference type="GO" id="GO:0005524">
    <property type="term" value="F:ATP binding"/>
    <property type="evidence" value="ECO:0007669"/>
    <property type="project" value="UniProtKB-KW"/>
</dbReference>
<keyword evidence="9" id="KW-0808">Transferase</keyword>
<keyword evidence="5 6" id="KW-0456">Lyase</keyword>
<keyword evidence="3" id="KW-0521">NADP</keyword>
<evidence type="ECO:0000256" key="4">
    <source>
        <dbReference type="ARBA" id="ARBA00023027"/>
    </source>
</evidence>
<evidence type="ECO:0000313" key="10">
    <source>
        <dbReference type="Proteomes" id="UP000224006"/>
    </source>
</evidence>
<keyword evidence="6" id="KW-0597">Phosphoprotein</keyword>
<dbReference type="GO" id="GO:0047453">
    <property type="term" value="F:ATP-dependent NAD(P)H-hydrate dehydratase activity"/>
    <property type="evidence" value="ECO:0007669"/>
    <property type="project" value="UniProtKB-UniRule"/>
</dbReference>
<evidence type="ECO:0000256" key="5">
    <source>
        <dbReference type="ARBA" id="ARBA00023239"/>
    </source>
</evidence>
<dbReference type="SUPFAM" id="SSF53613">
    <property type="entry name" value="Ribokinase-like"/>
    <property type="match status" value="2"/>
</dbReference>
<feature type="binding site" evidence="6">
    <location>
        <begin position="312"/>
        <end position="316"/>
    </location>
    <ligand>
        <name>ATP</name>
        <dbReference type="ChEBI" id="CHEBI:30616"/>
    </ligand>
</feature>
<dbReference type="Proteomes" id="UP000224006">
    <property type="component" value="Chromosome VIII"/>
</dbReference>
<sequence>MADSASAASDPHAVTVEAWVKAAKEYIVPPLDFARHKGQNGRVCVVGGALEFTGAPYFSAMAALQLGMDLAYVITTPEAATPIKTYSPELIVYPIMPGEPRPGVSLEEVLSRLEAKASAILKKCDVVVMGPGMGAPTPAAPRGDVGKTPGAADASRGDPEGAASGCPILRAALTILNLAMKENKFLVIDADMIRVLCAPSHAPSLQRLKTYRQCLLTPNKREFDLLQAAFEALPEARDAPPCPTSLLAALAEAVQREQTSPGRSASASGDAAAPWRPPEVMPSRLFPAALLPFARGLARIPVALQGPSLLVKAPADVLVAYADSAAVAAVAACGISGALRGSPKRSGGQGDILSGVLAAFVAWWLSSRASRVKARASCDAPGGGARQGDAEASAESVFGPVVGVEDETAAGMLCAAFNASLVVRRAAARAFNAHGRSMLAQHLLADLGAVVRQTYDQSVFSACLEHLSSDPILGDAAAKRGERSARLRLFKSLGGAEAPLKDTEPGLQSPSRLYPPACSDFCARKH</sequence>
<evidence type="ECO:0000256" key="2">
    <source>
        <dbReference type="ARBA" id="ARBA00022840"/>
    </source>
</evidence>
<dbReference type="GO" id="GO:0110051">
    <property type="term" value="P:metabolite repair"/>
    <property type="evidence" value="ECO:0007669"/>
    <property type="project" value="TreeGrafter"/>
</dbReference>
<organism evidence="9 10">
    <name type="scientific">Besnoitia besnoiti</name>
    <name type="common">Apicomplexan protozoan</name>
    <dbReference type="NCBI Taxonomy" id="94643"/>
    <lineage>
        <taxon>Eukaryota</taxon>
        <taxon>Sar</taxon>
        <taxon>Alveolata</taxon>
        <taxon>Apicomplexa</taxon>
        <taxon>Conoidasida</taxon>
        <taxon>Coccidia</taxon>
        <taxon>Eucoccidiorida</taxon>
        <taxon>Eimeriorina</taxon>
        <taxon>Sarcocystidae</taxon>
        <taxon>Besnoitia</taxon>
    </lineage>
</organism>
<evidence type="ECO:0000256" key="3">
    <source>
        <dbReference type="ARBA" id="ARBA00022857"/>
    </source>
</evidence>
<dbReference type="GeneID" id="40313344"/>
<dbReference type="InterPro" id="IPR029056">
    <property type="entry name" value="Ribokinase-like"/>
</dbReference>
<evidence type="ECO:0000259" key="8">
    <source>
        <dbReference type="PROSITE" id="PS51383"/>
    </source>
</evidence>
<evidence type="ECO:0000313" key="9">
    <source>
        <dbReference type="EMBL" id="PFH33219.1"/>
    </source>
</evidence>
<dbReference type="GO" id="GO:0016301">
    <property type="term" value="F:kinase activity"/>
    <property type="evidence" value="ECO:0007669"/>
    <property type="project" value="UniProtKB-KW"/>
</dbReference>
<proteinExistence type="inferred from homology"/>
<keyword evidence="2 6" id="KW-0067">ATP-binding</keyword>
<dbReference type="PANTHER" id="PTHR12592:SF0">
    <property type="entry name" value="ATP-DEPENDENT (S)-NAD(P)H-HYDRATE DEHYDRATASE"/>
    <property type="match status" value="1"/>
</dbReference>
<comment type="similarity">
    <text evidence="6">Belongs to the NnrD/CARKD family.</text>
</comment>
<feature type="region of interest" description="Disordered" evidence="7">
    <location>
        <begin position="135"/>
        <end position="161"/>
    </location>
</feature>
<gene>
    <name evidence="9" type="ORF">BESB_084180</name>
</gene>
<protein>
    <recommendedName>
        <fullName evidence="6">ATP-dependent (S)-NAD(P)H-hydrate dehydratase</fullName>
        <ecNumber evidence="6">4.2.1.93</ecNumber>
    </recommendedName>
    <alternativeName>
        <fullName evidence="6">ATP-dependent NAD(P)HX dehydratase</fullName>
    </alternativeName>
</protein>
<feature type="binding site" evidence="6">
    <location>
        <position position="351"/>
    </location>
    <ligand>
        <name>(6S)-NADPHX</name>
        <dbReference type="ChEBI" id="CHEBI:64076"/>
    </ligand>
</feature>
<dbReference type="InterPro" id="IPR000631">
    <property type="entry name" value="CARKD"/>
</dbReference>
<comment type="catalytic activity">
    <reaction evidence="6">
        <text>(6S)-NADPHX + ATP = ADP + phosphate + NADPH + H(+)</text>
        <dbReference type="Rhea" id="RHEA:32231"/>
        <dbReference type="ChEBI" id="CHEBI:15378"/>
        <dbReference type="ChEBI" id="CHEBI:30616"/>
        <dbReference type="ChEBI" id="CHEBI:43474"/>
        <dbReference type="ChEBI" id="CHEBI:57783"/>
        <dbReference type="ChEBI" id="CHEBI:64076"/>
        <dbReference type="ChEBI" id="CHEBI:456216"/>
        <dbReference type="EC" id="4.2.1.93"/>
    </reaction>
</comment>
<dbReference type="Pfam" id="PF01256">
    <property type="entry name" value="Carb_kinase"/>
    <property type="match status" value="1"/>
</dbReference>
<evidence type="ECO:0000256" key="6">
    <source>
        <dbReference type="HAMAP-Rule" id="MF_03157"/>
    </source>
</evidence>
<keyword evidence="1 6" id="KW-0547">Nucleotide-binding</keyword>
<comment type="catalytic activity">
    <reaction evidence="6">
        <text>(6S)-NADHX + ATP = ADP + phosphate + NADH + H(+)</text>
        <dbReference type="Rhea" id="RHEA:19017"/>
        <dbReference type="ChEBI" id="CHEBI:15378"/>
        <dbReference type="ChEBI" id="CHEBI:30616"/>
        <dbReference type="ChEBI" id="CHEBI:43474"/>
        <dbReference type="ChEBI" id="CHEBI:57945"/>
        <dbReference type="ChEBI" id="CHEBI:64074"/>
        <dbReference type="ChEBI" id="CHEBI:456216"/>
        <dbReference type="EC" id="4.2.1.93"/>
    </reaction>
</comment>
<feature type="binding site" evidence="6">
    <location>
        <position position="132"/>
    </location>
    <ligand>
        <name>(6S)-NADPHX</name>
        <dbReference type="ChEBI" id="CHEBI:64076"/>
    </ligand>
</feature>
<dbReference type="CDD" id="cd01171">
    <property type="entry name" value="YXKO-related"/>
    <property type="match status" value="1"/>
</dbReference>
<keyword evidence="9" id="KW-0418">Kinase</keyword>
<dbReference type="KEGG" id="bbes:BESB_084180"/>
<dbReference type="OrthoDB" id="8110916at2759"/>
<comment type="function">
    <text evidence="6">Catalyzes the dehydration of the S-form of NAD(P)HX at the expense of ATP, which is converted to ADP. Together with NAD(P)HX epimerase, which catalyzes the epimerization of the S- and R-forms, the enzyme allows the repair of both epimers of NAD(P)HX, a damaged form of NAD(P)H that is a result of enzymatic or heat-dependent hydration.</text>
</comment>
<dbReference type="STRING" id="94643.A0A2A9M5J5"/>
<reference evidence="9 10" key="1">
    <citation type="submission" date="2017-09" db="EMBL/GenBank/DDBJ databases">
        <title>Genome sequencing of Besnoitia besnoiti strain Bb-Ger1.</title>
        <authorList>
            <person name="Schares G."/>
            <person name="Venepally P."/>
            <person name="Lorenzi H.A."/>
        </authorList>
    </citation>
    <scope>NUCLEOTIDE SEQUENCE [LARGE SCALE GENOMIC DNA]</scope>
    <source>
        <strain evidence="9 10">Bb-Ger1</strain>
    </source>
</reference>
<comment type="caution">
    <text evidence="9">The sequence shown here is derived from an EMBL/GenBank/DDBJ whole genome shotgun (WGS) entry which is preliminary data.</text>
</comment>
<evidence type="ECO:0000256" key="1">
    <source>
        <dbReference type="ARBA" id="ARBA00022741"/>
    </source>
</evidence>
<dbReference type="RefSeq" id="XP_029217228.1">
    <property type="nucleotide sequence ID" value="XM_029366768.1"/>
</dbReference>
<feature type="binding site" evidence="6">
    <location>
        <begin position="219"/>
        <end position="225"/>
    </location>
    <ligand>
        <name>(6S)-NADPHX</name>
        <dbReference type="ChEBI" id="CHEBI:64076"/>
    </ligand>
</feature>
<dbReference type="Gene3D" id="3.40.1190.20">
    <property type="match status" value="1"/>
</dbReference>
<dbReference type="GO" id="GO:0046496">
    <property type="term" value="P:nicotinamide nucleotide metabolic process"/>
    <property type="evidence" value="ECO:0007669"/>
    <property type="project" value="UniProtKB-UniRule"/>
</dbReference>
<accession>A0A2A9M5J5</accession>